<evidence type="ECO:0000313" key="1">
    <source>
        <dbReference type="EMBL" id="GGA94455.1"/>
    </source>
</evidence>
<dbReference type="SUPFAM" id="SSF50475">
    <property type="entry name" value="FMN-binding split barrel"/>
    <property type="match status" value="1"/>
</dbReference>
<name>A0A8J2UBZ5_9BACT</name>
<dbReference type="InterPro" id="IPR024747">
    <property type="entry name" value="Pyridox_Oxase-rel"/>
</dbReference>
<comment type="caution">
    <text evidence="1">The sequence shown here is derived from an EMBL/GenBank/DDBJ whole genome shotgun (WGS) entry which is preliminary data.</text>
</comment>
<dbReference type="PANTHER" id="PTHR34071:SF2">
    <property type="entry name" value="FLAVIN-NUCLEOTIDE-BINDING PROTEIN"/>
    <property type="match status" value="1"/>
</dbReference>
<dbReference type="EMBL" id="BMJC01000002">
    <property type="protein sequence ID" value="GGA94455.1"/>
    <property type="molecule type" value="Genomic_DNA"/>
</dbReference>
<organism evidence="1 2">
    <name type="scientific">Puia dinghuensis</name>
    <dbReference type="NCBI Taxonomy" id="1792502"/>
    <lineage>
        <taxon>Bacteria</taxon>
        <taxon>Pseudomonadati</taxon>
        <taxon>Bacteroidota</taxon>
        <taxon>Chitinophagia</taxon>
        <taxon>Chitinophagales</taxon>
        <taxon>Chitinophagaceae</taxon>
        <taxon>Puia</taxon>
    </lineage>
</organism>
<sequence>MLGKLTMPEIEKLLLKEVVGRIGCSDGKMVYVVPISYTYDGVYVYCHTHEGLKVDIMRKHPTICFEVDRMQNMANWQSVIAHGQFEELTDPALRSLALQKLHERILPVISSETTHLSPDWPFVPAELNKIEGVTFRISLQDKTGRFERSHSTAQTFFSI</sequence>
<gene>
    <name evidence="1" type="ORF">GCM10011511_17190</name>
</gene>
<dbReference type="AlphaFoldDB" id="A0A8J2UBZ5"/>
<accession>A0A8J2UBZ5</accession>
<evidence type="ECO:0000313" key="2">
    <source>
        <dbReference type="Proteomes" id="UP000607559"/>
    </source>
</evidence>
<dbReference type="Proteomes" id="UP000607559">
    <property type="component" value="Unassembled WGS sequence"/>
</dbReference>
<keyword evidence="2" id="KW-1185">Reference proteome</keyword>
<dbReference type="Pfam" id="PF12900">
    <property type="entry name" value="Pyridox_ox_2"/>
    <property type="match status" value="1"/>
</dbReference>
<proteinExistence type="predicted"/>
<reference evidence="1" key="2">
    <citation type="submission" date="2020-09" db="EMBL/GenBank/DDBJ databases">
        <authorList>
            <person name="Sun Q."/>
            <person name="Zhou Y."/>
        </authorList>
    </citation>
    <scope>NUCLEOTIDE SEQUENCE</scope>
    <source>
        <strain evidence="1">CGMCC 1.15448</strain>
    </source>
</reference>
<dbReference type="PANTHER" id="PTHR34071">
    <property type="entry name" value="5-NITROIMIDAZOLE ANTIBIOTICS RESISTANCE PROTEIN, NIMA-FAMILY-RELATED PROTEIN-RELATED"/>
    <property type="match status" value="1"/>
</dbReference>
<reference evidence="1" key="1">
    <citation type="journal article" date="2014" name="Int. J. Syst. Evol. Microbiol.">
        <title>Complete genome sequence of Corynebacterium casei LMG S-19264T (=DSM 44701T), isolated from a smear-ripened cheese.</title>
        <authorList>
            <consortium name="US DOE Joint Genome Institute (JGI-PGF)"/>
            <person name="Walter F."/>
            <person name="Albersmeier A."/>
            <person name="Kalinowski J."/>
            <person name="Ruckert C."/>
        </authorList>
    </citation>
    <scope>NUCLEOTIDE SEQUENCE</scope>
    <source>
        <strain evidence="1">CGMCC 1.15448</strain>
    </source>
</reference>
<dbReference type="InterPro" id="IPR012349">
    <property type="entry name" value="Split_barrel_FMN-bd"/>
</dbReference>
<protein>
    <recommendedName>
        <fullName evidence="3">Pyridoxamine 5'-phosphate oxidase family protein</fullName>
    </recommendedName>
</protein>
<dbReference type="RefSeq" id="WP_188930646.1">
    <property type="nucleotide sequence ID" value="NZ_BMJC01000002.1"/>
</dbReference>
<dbReference type="Gene3D" id="2.30.110.10">
    <property type="entry name" value="Electron Transport, Fmn-binding Protein, Chain A"/>
    <property type="match status" value="1"/>
</dbReference>
<evidence type="ECO:0008006" key="3">
    <source>
        <dbReference type="Google" id="ProtNLM"/>
    </source>
</evidence>